<dbReference type="InterPro" id="IPR050343">
    <property type="entry name" value="RsuA_PseudoU_synthase"/>
</dbReference>
<dbReference type="CDD" id="cd02553">
    <property type="entry name" value="PseudoU_synth_RsuA"/>
    <property type="match status" value="1"/>
</dbReference>
<comment type="similarity">
    <text evidence="1 5">Belongs to the pseudouridine synthase RsuA family.</text>
</comment>
<evidence type="ECO:0000313" key="7">
    <source>
        <dbReference type="EMBL" id="EDP15792.1"/>
    </source>
</evidence>
<dbReference type="SUPFAM" id="SSF55174">
    <property type="entry name" value="Alpha-L RNA-binding motif"/>
    <property type="match status" value="1"/>
</dbReference>
<dbReference type="GO" id="GO:0000455">
    <property type="term" value="P:enzyme-directed rRNA pseudouridine synthesis"/>
    <property type="evidence" value="ECO:0007669"/>
    <property type="project" value="UniProtKB-ARBA"/>
</dbReference>
<dbReference type="HOGENOM" id="CLU_024979_1_2_9"/>
<dbReference type="Pfam" id="PF01479">
    <property type="entry name" value="S4"/>
    <property type="match status" value="1"/>
</dbReference>
<dbReference type="InterPro" id="IPR020103">
    <property type="entry name" value="PsdUridine_synth_cat_dom_sf"/>
</dbReference>
<feature type="domain" description="RNA-binding S4" evidence="6">
    <location>
        <begin position="17"/>
        <end position="77"/>
    </location>
</feature>
<gene>
    <name evidence="7" type="ORF">CLOBOL_03963</name>
</gene>
<dbReference type="PANTHER" id="PTHR47683">
    <property type="entry name" value="PSEUDOURIDINE SYNTHASE FAMILY PROTEIN-RELATED"/>
    <property type="match status" value="1"/>
</dbReference>
<dbReference type="NCBIfam" id="TIGR00093">
    <property type="entry name" value="pseudouridine synthase"/>
    <property type="match status" value="1"/>
</dbReference>
<reference evidence="7 8" key="2">
    <citation type="submission" date="2007-09" db="EMBL/GenBank/DDBJ databases">
        <title>Draft genome sequence of Clostridium bolteae (ATCC BAA-613).</title>
        <authorList>
            <person name="Sudarsanam P."/>
            <person name="Ley R."/>
            <person name="Guruge J."/>
            <person name="Turnbaugh P.J."/>
            <person name="Mahowald M."/>
            <person name="Liep D."/>
            <person name="Gordon J."/>
        </authorList>
    </citation>
    <scope>NUCLEOTIDE SEQUENCE [LARGE SCALE GENOMIC DNA]</scope>
    <source>
        <strain evidence="8">ATCC BAA-613 / DSM 15670 / CCUG 46953 / JCM 12243 / WAL 16351</strain>
    </source>
</reference>
<accession>A8RUB6</accession>
<dbReference type="PROSITE" id="PS01149">
    <property type="entry name" value="PSI_RSU"/>
    <property type="match status" value="1"/>
</dbReference>
<dbReference type="InterPro" id="IPR002942">
    <property type="entry name" value="S4_RNA-bd"/>
</dbReference>
<evidence type="ECO:0000259" key="6">
    <source>
        <dbReference type="SMART" id="SM00363"/>
    </source>
</evidence>
<dbReference type="Gene3D" id="3.10.290.10">
    <property type="entry name" value="RNA-binding S4 domain"/>
    <property type="match status" value="1"/>
</dbReference>
<dbReference type="GO" id="GO:0120159">
    <property type="term" value="F:rRNA pseudouridine synthase activity"/>
    <property type="evidence" value="ECO:0007669"/>
    <property type="project" value="UniProtKB-ARBA"/>
</dbReference>
<dbReference type="AlphaFoldDB" id="A8RUB6"/>
<dbReference type="Pfam" id="PF00849">
    <property type="entry name" value="PseudoU_synth_2"/>
    <property type="match status" value="1"/>
</dbReference>
<dbReference type="PROSITE" id="PS50889">
    <property type="entry name" value="S4"/>
    <property type="match status" value="1"/>
</dbReference>
<sequence length="262" mass="29334">MGGKGPMADKGRKNGPMRLDRFLAEMGYGTRTQVKDMVKKGRVRMNGEAVKDADRKVNPESDIVEVDRSRVAYARMEYYMLNKPQGVVSATEDRKYPTVVGLIREALRKDLFPVGRLDIDTEGLLLITNDGELAHNLLSPKKHVDKVYLAHVSGGLPEDAVKRFEEGIKLEDGTMTLPAELKILKGAGPEEDAQEVLVTIREGKFHQIKRMFEALGCRVEYLKRISMGPLILDPNLEPGEYRPLTLQEEASIKDCGNRGNRV</sequence>
<keyword evidence="3 5" id="KW-0413">Isomerase</keyword>
<dbReference type="InterPro" id="IPR020094">
    <property type="entry name" value="TruA/RsuA/RluB/E/F_N"/>
</dbReference>
<evidence type="ECO:0000256" key="1">
    <source>
        <dbReference type="ARBA" id="ARBA00008348"/>
    </source>
</evidence>
<dbReference type="InterPro" id="IPR000748">
    <property type="entry name" value="PsdUridine_synth_RsuA/RluB/E/F"/>
</dbReference>
<proteinExistence type="inferred from homology"/>
<dbReference type="PANTHER" id="PTHR47683:SF4">
    <property type="entry name" value="PSEUDOURIDINE SYNTHASE"/>
    <property type="match status" value="1"/>
</dbReference>
<dbReference type="InterPro" id="IPR006145">
    <property type="entry name" value="PsdUridine_synth_RsuA/RluA"/>
</dbReference>
<dbReference type="GO" id="GO:0005829">
    <property type="term" value="C:cytosol"/>
    <property type="evidence" value="ECO:0007669"/>
    <property type="project" value="UniProtKB-ARBA"/>
</dbReference>
<dbReference type="Gene3D" id="3.30.70.1560">
    <property type="entry name" value="Alpha-L RNA-binding motif"/>
    <property type="match status" value="1"/>
</dbReference>
<dbReference type="Proteomes" id="UP000005396">
    <property type="component" value="Unassembled WGS sequence"/>
</dbReference>
<dbReference type="EMBL" id="ABCC02000033">
    <property type="protein sequence ID" value="EDP15792.1"/>
    <property type="molecule type" value="Genomic_DNA"/>
</dbReference>
<dbReference type="eggNOG" id="COG1187">
    <property type="taxonomic scope" value="Bacteria"/>
</dbReference>
<dbReference type="FunFam" id="3.30.70.1560:FF:000001">
    <property type="entry name" value="Pseudouridine synthase"/>
    <property type="match status" value="1"/>
</dbReference>
<name>A8RUB6_ENTBW</name>
<evidence type="ECO:0000256" key="2">
    <source>
        <dbReference type="ARBA" id="ARBA00022884"/>
    </source>
</evidence>
<keyword evidence="2 4" id="KW-0694">RNA-binding</keyword>
<evidence type="ECO:0000256" key="4">
    <source>
        <dbReference type="PROSITE-ProRule" id="PRU00182"/>
    </source>
</evidence>
<comment type="caution">
    <text evidence="7">The sequence shown here is derived from an EMBL/GenBank/DDBJ whole genome shotgun (WGS) entry which is preliminary data.</text>
</comment>
<dbReference type="CDD" id="cd00165">
    <property type="entry name" value="S4"/>
    <property type="match status" value="1"/>
</dbReference>
<evidence type="ECO:0000256" key="3">
    <source>
        <dbReference type="ARBA" id="ARBA00023235"/>
    </source>
</evidence>
<dbReference type="Gene3D" id="3.30.70.580">
    <property type="entry name" value="Pseudouridine synthase I, catalytic domain, N-terminal subdomain"/>
    <property type="match status" value="1"/>
</dbReference>
<evidence type="ECO:0000313" key="8">
    <source>
        <dbReference type="Proteomes" id="UP000005396"/>
    </source>
</evidence>
<dbReference type="InterPro" id="IPR036986">
    <property type="entry name" value="S4_RNA-bd_sf"/>
</dbReference>
<evidence type="ECO:0000256" key="5">
    <source>
        <dbReference type="RuleBase" id="RU003887"/>
    </source>
</evidence>
<reference evidence="7 8" key="1">
    <citation type="submission" date="2007-08" db="EMBL/GenBank/DDBJ databases">
        <authorList>
            <person name="Fulton L."/>
            <person name="Clifton S."/>
            <person name="Fulton B."/>
            <person name="Xu J."/>
            <person name="Minx P."/>
            <person name="Pepin K.H."/>
            <person name="Johnson M."/>
            <person name="Thiruvilangam P."/>
            <person name="Bhonagiri V."/>
            <person name="Nash W.E."/>
            <person name="Mardis E.R."/>
            <person name="Wilson R.K."/>
        </authorList>
    </citation>
    <scope>NUCLEOTIDE SEQUENCE [LARGE SCALE GENOMIC DNA]</scope>
    <source>
        <strain evidence="8">ATCC BAA-613 / DSM 15670 / CCUG 46953 / JCM 12243 / WAL 16351</strain>
    </source>
</reference>
<dbReference type="PaxDb" id="411902-CLOBOL_03963"/>
<dbReference type="InterPro" id="IPR042092">
    <property type="entry name" value="PsdUridine_s_RsuA/RluB/E/F_cat"/>
</dbReference>
<dbReference type="GO" id="GO:0003723">
    <property type="term" value="F:RNA binding"/>
    <property type="evidence" value="ECO:0007669"/>
    <property type="project" value="UniProtKB-KW"/>
</dbReference>
<dbReference type="EC" id="5.4.99.-" evidence="5"/>
<protein>
    <recommendedName>
        <fullName evidence="5">Pseudouridine synthase</fullName>
        <ecNumber evidence="5">5.4.99.-</ecNumber>
    </recommendedName>
</protein>
<organism evidence="7 8">
    <name type="scientific">Enterocloster bolteae (strain ATCC BAA-613 / DSM 15670 / CCUG 46953 / JCM 12243 / WAL 16351)</name>
    <name type="common">Clostridium bolteae</name>
    <dbReference type="NCBI Taxonomy" id="411902"/>
    <lineage>
        <taxon>Bacteria</taxon>
        <taxon>Bacillati</taxon>
        <taxon>Bacillota</taxon>
        <taxon>Clostridia</taxon>
        <taxon>Lachnospirales</taxon>
        <taxon>Lachnospiraceae</taxon>
        <taxon>Enterocloster</taxon>
    </lineage>
</organism>
<dbReference type="SMART" id="SM00363">
    <property type="entry name" value="S4"/>
    <property type="match status" value="1"/>
</dbReference>
<dbReference type="SUPFAM" id="SSF55120">
    <property type="entry name" value="Pseudouridine synthase"/>
    <property type="match status" value="1"/>
</dbReference>
<dbReference type="InterPro" id="IPR018496">
    <property type="entry name" value="PsdUridine_synth_RsuA/RluB_CS"/>
</dbReference>